<dbReference type="EMBL" id="SEUJ01000037">
    <property type="protein sequence ID" value="KAA1166394.1"/>
    <property type="molecule type" value="Genomic_DNA"/>
</dbReference>
<name>A0ABQ6RNI5_9GAMM</name>
<dbReference type="SUPFAM" id="SSF117074">
    <property type="entry name" value="Hypothetical protein PA1324"/>
    <property type="match status" value="1"/>
</dbReference>
<reference evidence="1 2" key="1">
    <citation type="submission" date="2019-01" db="EMBL/GenBank/DDBJ databases">
        <title>Genome sequences of marine Pseudoalteromonas species.</title>
        <authorList>
            <person name="Boraston A.B."/>
            <person name="Hehemann J.-H."/>
            <person name="Vickers C.J."/>
            <person name="Salama-Alber O."/>
            <person name="Abe K."/>
            <person name="Hettle A.J."/>
        </authorList>
    </citation>
    <scope>NUCLEOTIDE SEQUENCE [LARGE SCALE GENOMIC DNA]</scope>
    <source>
        <strain evidence="1 2">PS47</strain>
    </source>
</reference>
<gene>
    <name evidence="1" type="ORF">EU509_00480</name>
</gene>
<organism evidence="1 2">
    <name type="scientific">Pseudoalteromonas fuliginea</name>
    <dbReference type="NCBI Taxonomy" id="1872678"/>
    <lineage>
        <taxon>Bacteria</taxon>
        <taxon>Pseudomonadati</taxon>
        <taxon>Pseudomonadota</taxon>
        <taxon>Gammaproteobacteria</taxon>
        <taxon>Alteromonadales</taxon>
        <taxon>Pseudoalteromonadaceae</taxon>
        <taxon>Pseudoalteromonas</taxon>
    </lineage>
</organism>
<sequence>MFFKKSQLAISLAFTLGLVGCGGDDKASVAEPVAESVVVNADPVKVDPVEVNTISLTGKVIDGYVSGAIVWLDIDGNGIFDEQTEPSVVSEESGNYSFNFTEEQALCVPYSTMYVDVPVGAIDEDLGEVTQAYQMSFPPSIEALTDEDIRNISPLTTVIWEQLSLQLQKSGNNNLSCDALRENIELLANLQSEITNVMQNLVAHYNLSTEQIYSDFIATNDSEAYDRAQAIVKGLKAAYKFKQELDAQFPDAEEVRAVIYQDTAKDAEYGFENAWYRDKVIFAGTEFFHEQVKLKNTDELDKIDFILTQLQSIDTPWGEESLNGKLRVRDDVYINVDRTYRCSSIENVSFEKSNVRYSVDNTSPSVNFPTADECVSTNLDIPFERGFSISYTESGSFYQTDFAFREENADFQTLSDWVNVKDKAADLDTQDLVTVLAAMPYKFDDETSIDASFWRKYKTTDNVRIIKTIEGQWFRETRREDGTTLYECGENGVDWGPCE</sequence>
<keyword evidence="2" id="KW-1185">Reference proteome</keyword>
<dbReference type="PROSITE" id="PS51257">
    <property type="entry name" value="PROKAR_LIPOPROTEIN"/>
    <property type="match status" value="1"/>
</dbReference>
<dbReference type="Proteomes" id="UP000322915">
    <property type="component" value="Unassembled WGS sequence"/>
</dbReference>
<comment type="caution">
    <text evidence="1">The sequence shown here is derived from an EMBL/GenBank/DDBJ whole genome shotgun (WGS) entry which is preliminary data.</text>
</comment>
<evidence type="ECO:0008006" key="3">
    <source>
        <dbReference type="Google" id="ProtNLM"/>
    </source>
</evidence>
<protein>
    <recommendedName>
        <fullName evidence="3">Lipoprotein</fullName>
    </recommendedName>
</protein>
<evidence type="ECO:0000313" key="1">
    <source>
        <dbReference type="EMBL" id="KAA1166394.1"/>
    </source>
</evidence>
<proteinExistence type="predicted"/>
<accession>A0ABQ6RNI5</accession>
<dbReference type="RefSeq" id="WP_149604852.1">
    <property type="nucleotide sequence ID" value="NZ_SEUJ01000037.1"/>
</dbReference>
<evidence type="ECO:0000313" key="2">
    <source>
        <dbReference type="Proteomes" id="UP000322915"/>
    </source>
</evidence>